<keyword evidence="6 9" id="KW-0547">Nucleotide-binding</keyword>
<evidence type="ECO:0000256" key="6">
    <source>
        <dbReference type="ARBA" id="ARBA00022741"/>
    </source>
</evidence>
<dbReference type="InterPro" id="IPR023535">
    <property type="entry name" value="TC-AMP_synthase"/>
</dbReference>
<comment type="similarity">
    <text evidence="9">Belongs to the SUA5 family. TsaC subfamily.</text>
</comment>
<keyword evidence="4 9" id="KW-0819">tRNA processing</keyword>
<dbReference type="InterPro" id="IPR006070">
    <property type="entry name" value="Sua5-like_dom"/>
</dbReference>
<name>A0A0R2SAT7_9GAMM</name>
<dbReference type="PANTHER" id="PTHR17490">
    <property type="entry name" value="SUA5"/>
    <property type="match status" value="1"/>
</dbReference>
<comment type="catalytic activity">
    <reaction evidence="8 9">
        <text>L-threonine + hydrogencarbonate + ATP = L-threonylcarbamoyladenylate + diphosphate + H2O</text>
        <dbReference type="Rhea" id="RHEA:36407"/>
        <dbReference type="ChEBI" id="CHEBI:15377"/>
        <dbReference type="ChEBI" id="CHEBI:17544"/>
        <dbReference type="ChEBI" id="CHEBI:30616"/>
        <dbReference type="ChEBI" id="CHEBI:33019"/>
        <dbReference type="ChEBI" id="CHEBI:57926"/>
        <dbReference type="ChEBI" id="CHEBI:73682"/>
        <dbReference type="EC" id="2.7.7.87"/>
    </reaction>
</comment>
<dbReference type="GO" id="GO:0000049">
    <property type="term" value="F:tRNA binding"/>
    <property type="evidence" value="ECO:0007669"/>
    <property type="project" value="TreeGrafter"/>
</dbReference>
<evidence type="ECO:0000256" key="2">
    <source>
        <dbReference type="ARBA" id="ARBA00022490"/>
    </source>
</evidence>
<keyword evidence="5 9" id="KW-0548">Nucleotidyltransferase</keyword>
<dbReference type="Proteomes" id="UP000051934">
    <property type="component" value="Unassembled WGS sequence"/>
</dbReference>
<dbReference type="FunFam" id="3.90.870.10:FF:000004">
    <property type="entry name" value="Threonylcarbamoyl-AMP synthase"/>
    <property type="match status" value="1"/>
</dbReference>
<dbReference type="GO" id="GO:0005524">
    <property type="term" value="F:ATP binding"/>
    <property type="evidence" value="ECO:0007669"/>
    <property type="project" value="UniProtKB-UniRule"/>
</dbReference>
<evidence type="ECO:0000256" key="7">
    <source>
        <dbReference type="ARBA" id="ARBA00022840"/>
    </source>
</evidence>
<gene>
    <name evidence="9" type="primary">tsaC</name>
    <name evidence="11" type="ORF">ABR69_00190</name>
</gene>
<dbReference type="GO" id="GO:0006450">
    <property type="term" value="P:regulation of translational fidelity"/>
    <property type="evidence" value="ECO:0007669"/>
    <property type="project" value="TreeGrafter"/>
</dbReference>
<dbReference type="EMBL" id="LIBB01000119">
    <property type="protein sequence ID" value="KRO71918.1"/>
    <property type="molecule type" value="Genomic_DNA"/>
</dbReference>
<dbReference type="GO" id="GO:0003725">
    <property type="term" value="F:double-stranded RNA binding"/>
    <property type="evidence" value="ECO:0007669"/>
    <property type="project" value="InterPro"/>
</dbReference>
<dbReference type="EC" id="2.7.7.87" evidence="9"/>
<evidence type="ECO:0000256" key="3">
    <source>
        <dbReference type="ARBA" id="ARBA00022679"/>
    </source>
</evidence>
<evidence type="ECO:0000256" key="9">
    <source>
        <dbReference type="HAMAP-Rule" id="MF_01852"/>
    </source>
</evidence>
<organism evidence="11 12">
    <name type="scientific">OM182 bacterium BACL3 MAG-120507-bin80</name>
    <dbReference type="NCBI Taxonomy" id="1655577"/>
    <lineage>
        <taxon>Bacteria</taxon>
        <taxon>Pseudomonadati</taxon>
        <taxon>Pseudomonadota</taxon>
        <taxon>Gammaproteobacteria</taxon>
        <taxon>OMG group</taxon>
        <taxon>OM182 clade</taxon>
    </lineage>
</organism>
<dbReference type="InterPro" id="IPR050156">
    <property type="entry name" value="TC-AMP_synthase_SUA5"/>
</dbReference>
<evidence type="ECO:0000313" key="11">
    <source>
        <dbReference type="EMBL" id="KRO71918.1"/>
    </source>
</evidence>
<protein>
    <recommendedName>
        <fullName evidence="9">Threonylcarbamoyl-AMP synthase</fullName>
        <shortName evidence="9">TC-AMP synthase</shortName>
        <ecNumber evidence="9">2.7.7.87</ecNumber>
    </recommendedName>
    <alternativeName>
        <fullName evidence="9">L-threonylcarbamoyladenylate synthase</fullName>
    </alternativeName>
    <alternativeName>
        <fullName evidence="9">t(6)A37 threonylcarbamoyladenosine biosynthesis protein TsaC</fullName>
    </alternativeName>
    <alternativeName>
        <fullName evidence="9">tRNA threonylcarbamoyladenosine biosynthesis protein TsaC</fullName>
    </alternativeName>
</protein>
<dbReference type="PROSITE" id="PS51163">
    <property type="entry name" value="YRDC"/>
    <property type="match status" value="1"/>
</dbReference>
<keyword evidence="2 9" id="KW-0963">Cytoplasm</keyword>
<evidence type="ECO:0000256" key="5">
    <source>
        <dbReference type="ARBA" id="ARBA00022695"/>
    </source>
</evidence>
<evidence type="ECO:0000256" key="4">
    <source>
        <dbReference type="ARBA" id="ARBA00022694"/>
    </source>
</evidence>
<evidence type="ECO:0000313" key="12">
    <source>
        <dbReference type="Proteomes" id="UP000051934"/>
    </source>
</evidence>
<comment type="function">
    <text evidence="9">Required for the formation of a threonylcarbamoyl group on adenosine at position 37 (t(6)A37) in tRNAs that read codons beginning with adenine. Catalyzes the conversion of L-threonine, HCO(3)(-)/CO(2) and ATP to give threonylcarbamoyl-AMP (TC-AMP) as the acyladenylate intermediate, with the release of diphosphate.</text>
</comment>
<dbReference type="GO" id="GO:0061710">
    <property type="term" value="F:L-threonylcarbamoyladenylate synthase"/>
    <property type="evidence" value="ECO:0007669"/>
    <property type="project" value="UniProtKB-EC"/>
</dbReference>
<keyword evidence="3 9" id="KW-0808">Transferase</keyword>
<evidence type="ECO:0000256" key="8">
    <source>
        <dbReference type="ARBA" id="ARBA00048366"/>
    </source>
</evidence>
<dbReference type="InterPro" id="IPR017945">
    <property type="entry name" value="DHBP_synth_RibB-like_a/b_dom"/>
</dbReference>
<dbReference type="GO" id="GO:0002949">
    <property type="term" value="P:tRNA threonylcarbamoyladenosine modification"/>
    <property type="evidence" value="ECO:0007669"/>
    <property type="project" value="UniProtKB-UniRule"/>
</dbReference>
<reference evidence="11 12" key="1">
    <citation type="submission" date="2015-10" db="EMBL/GenBank/DDBJ databases">
        <title>Metagenome-Assembled Genomes uncover a global brackish microbiome.</title>
        <authorList>
            <person name="Hugerth L.W."/>
            <person name="Larsson J."/>
            <person name="Alneberg J."/>
            <person name="Lindh M.V."/>
            <person name="Legrand C."/>
            <person name="Pinhassi J."/>
            <person name="Andersson A.F."/>
        </authorList>
    </citation>
    <scope>NUCLEOTIDE SEQUENCE [LARGE SCALE GENOMIC DNA]</scope>
    <source>
        <strain evidence="11">BACL4 MAG-120507-bin80</strain>
    </source>
</reference>
<comment type="caution">
    <text evidence="11">The sequence shown here is derived from an EMBL/GenBank/DDBJ whole genome shotgun (WGS) entry which is preliminary data.</text>
</comment>
<dbReference type="PANTHER" id="PTHR17490:SF18">
    <property type="entry name" value="THREONYLCARBAMOYL-AMP SYNTHASE"/>
    <property type="match status" value="1"/>
</dbReference>
<accession>A0A0R2SAT7</accession>
<dbReference type="GO" id="GO:0005737">
    <property type="term" value="C:cytoplasm"/>
    <property type="evidence" value="ECO:0007669"/>
    <property type="project" value="UniProtKB-SubCell"/>
</dbReference>
<dbReference type="Gene3D" id="3.90.870.10">
    <property type="entry name" value="DHBP synthase"/>
    <property type="match status" value="1"/>
</dbReference>
<dbReference type="AlphaFoldDB" id="A0A0R2SAT7"/>
<proteinExistence type="inferred from homology"/>
<evidence type="ECO:0000259" key="10">
    <source>
        <dbReference type="PROSITE" id="PS51163"/>
    </source>
</evidence>
<sequence>MVAGLEAVAAGGVIAYPTEAVWGLGCDPFSEAAVAKLLKIKNRPVEKGLILVASSLEQLPALAASLTDAQRDTMQATWPGPVTWLIPDVDGCIPQWIKGEHASVAVRVSAHPLVRELCNRHGGALVSTSANDAGEPEIRSQSRLVEEFGGRIDAVIAGELGDSAEPSQIRDLISGNRLR</sequence>
<feature type="domain" description="YrdC-like" evidence="10">
    <location>
        <begin position="1"/>
        <end position="179"/>
    </location>
</feature>
<dbReference type="HAMAP" id="MF_01852">
    <property type="entry name" value="TsaC"/>
    <property type="match status" value="1"/>
</dbReference>
<comment type="subcellular location">
    <subcellularLocation>
        <location evidence="1 9">Cytoplasm</location>
    </subcellularLocation>
</comment>
<evidence type="ECO:0000256" key="1">
    <source>
        <dbReference type="ARBA" id="ARBA00004496"/>
    </source>
</evidence>
<dbReference type="SUPFAM" id="SSF55821">
    <property type="entry name" value="YrdC/RibB"/>
    <property type="match status" value="1"/>
</dbReference>
<keyword evidence="7 9" id="KW-0067">ATP-binding</keyword>
<dbReference type="Pfam" id="PF01300">
    <property type="entry name" value="Sua5_yciO_yrdC"/>
    <property type="match status" value="1"/>
</dbReference>